<dbReference type="AlphaFoldDB" id="A0A074N1Y2"/>
<evidence type="ECO:0000313" key="2">
    <source>
        <dbReference type="Proteomes" id="UP000027647"/>
    </source>
</evidence>
<dbReference type="Proteomes" id="UP000027647">
    <property type="component" value="Unassembled WGS sequence"/>
</dbReference>
<name>A0A074N1Y2_ERYLO</name>
<keyword evidence="2" id="KW-1185">Reference proteome</keyword>
<accession>A0A074N1Y2</accession>
<proteinExistence type="predicted"/>
<evidence type="ECO:0000313" key="1">
    <source>
        <dbReference type="EMBL" id="KEO91937.1"/>
    </source>
</evidence>
<sequence length="148" mass="16522">MTAIGAAGFNGSYFTSDFYGSTSSASAKIGLDGYWYHRDNSGCFEGGPVYTFENNDPRIIMSGEVTKADVEFAVSGSERYFFLMGENDKEYRYIYKNTGTTLEVIRIDVIDGLETISIEDQFPAYVRCEHPTTAGLIQSLFFKVFEPS</sequence>
<dbReference type="EMBL" id="JMIW01000001">
    <property type="protein sequence ID" value="KEO91937.1"/>
    <property type="molecule type" value="Genomic_DNA"/>
</dbReference>
<dbReference type="RefSeq" id="WP_034958306.1">
    <property type="nucleotide sequence ID" value="NZ_JMIW01000001.1"/>
</dbReference>
<organism evidence="1 2">
    <name type="scientific">Erythrobacter longus</name>
    <dbReference type="NCBI Taxonomy" id="1044"/>
    <lineage>
        <taxon>Bacteria</taxon>
        <taxon>Pseudomonadati</taxon>
        <taxon>Pseudomonadota</taxon>
        <taxon>Alphaproteobacteria</taxon>
        <taxon>Sphingomonadales</taxon>
        <taxon>Erythrobacteraceae</taxon>
        <taxon>Erythrobacter/Porphyrobacter group</taxon>
        <taxon>Erythrobacter</taxon>
    </lineage>
</organism>
<reference evidence="1 2" key="1">
    <citation type="submission" date="2014-04" db="EMBL/GenBank/DDBJ databases">
        <title>A comprehensive comparison of genomes of Erythrobacter spp. strains.</title>
        <authorList>
            <person name="Zheng Q."/>
        </authorList>
    </citation>
    <scope>NUCLEOTIDE SEQUENCE [LARGE SCALE GENOMIC DNA]</scope>
    <source>
        <strain evidence="1 2">DSM 6997</strain>
    </source>
</reference>
<protein>
    <submittedName>
        <fullName evidence="1">Uncharacterized protein</fullName>
    </submittedName>
</protein>
<gene>
    <name evidence="1" type="ORF">EH31_04495</name>
</gene>
<comment type="caution">
    <text evidence="1">The sequence shown here is derived from an EMBL/GenBank/DDBJ whole genome shotgun (WGS) entry which is preliminary data.</text>
</comment>